<dbReference type="Proteomes" id="UP000237271">
    <property type="component" value="Unassembled WGS sequence"/>
</dbReference>
<reference evidence="2 3" key="1">
    <citation type="journal article" date="2017" name="Genome Biol. Evol.">
        <title>Phytophthora megakarya and P. palmivora, closely related causal agents of cacao black pod rot, underwent increases in genome sizes and gene numbers by different mechanisms.</title>
        <authorList>
            <person name="Ali S.S."/>
            <person name="Shao J."/>
            <person name="Lary D.J."/>
            <person name="Kronmiller B."/>
            <person name="Shen D."/>
            <person name="Strem M.D."/>
            <person name="Amoako-Attah I."/>
            <person name="Akrofi A.Y."/>
            <person name="Begoude B.A."/>
            <person name="Ten Hoopen G.M."/>
            <person name="Coulibaly K."/>
            <person name="Kebe B.I."/>
            <person name="Melnick R.L."/>
            <person name="Guiltinan M.J."/>
            <person name="Tyler B.M."/>
            <person name="Meinhardt L.W."/>
            <person name="Bailey B.A."/>
        </authorList>
    </citation>
    <scope>NUCLEOTIDE SEQUENCE [LARGE SCALE GENOMIC DNA]</scope>
    <source>
        <strain evidence="3">sbr112.9</strain>
    </source>
</reference>
<keyword evidence="1" id="KW-0812">Transmembrane</keyword>
<dbReference type="OrthoDB" id="118256at2759"/>
<comment type="caution">
    <text evidence="2">The sequence shown here is derived from an EMBL/GenBank/DDBJ whole genome shotgun (WGS) entry which is preliminary data.</text>
</comment>
<keyword evidence="3" id="KW-1185">Reference proteome</keyword>
<gene>
    <name evidence="2" type="ORF">PHPALM_30423</name>
</gene>
<proteinExistence type="predicted"/>
<evidence type="ECO:0000313" key="3">
    <source>
        <dbReference type="Proteomes" id="UP000237271"/>
    </source>
</evidence>
<name>A0A2P4X572_9STRA</name>
<evidence type="ECO:0000313" key="2">
    <source>
        <dbReference type="EMBL" id="POM60686.1"/>
    </source>
</evidence>
<evidence type="ECO:0000256" key="1">
    <source>
        <dbReference type="SAM" id="Phobius"/>
    </source>
</evidence>
<dbReference type="EMBL" id="NCKW01016838">
    <property type="protein sequence ID" value="POM60686.1"/>
    <property type="molecule type" value="Genomic_DNA"/>
</dbReference>
<feature type="transmembrane region" description="Helical" evidence="1">
    <location>
        <begin position="22"/>
        <end position="41"/>
    </location>
</feature>
<sequence>MFSCITEDVSVSDPVISLCEEVSMVFLVTLNIYNIVYSMLLRTKLLSYSQSGNQENMVLTNKTNIDYTGANSSTQGYFV</sequence>
<accession>A0A2P4X572</accession>
<protein>
    <submittedName>
        <fullName evidence="2">Uncharacterized protein</fullName>
    </submittedName>
</protein>
<organism evidence="2 3">
    <name type="scientific">Phytophthora palmivora</name>
    <dbReference type="NCBI Taxonomy" id="4796"/>
    <lineage>
        <taxon>Eukaryota</taxon>
        <taxon>Sar</taxon>
        <taxon>Stramenopiles</taxon>
        <taxon>Oomycota</taxon>
        <taxon>Peronosporomycetes</taxon>
        <taxon>Peronosporales</taxon>
        <taxon>Peronosporaceae</taxon>
        <taxon>Phytophthora</taxon>
    </lineage>
</organism>
<keyword evidence="1" id="KW-1133">Transmembrane helix</keyword>
<keyword evidence="1" id="KW-0472">Membrane</keyword>
<dbReference type="AlphaFoldDB" id="A0A2P4X572"/>